<evidence type="ECO:0000313" key="2">
    <source>
        <dbReference type="EMBL" id="QYC09478.1"/>
    </source>
</evidence>
<keyword evidence="1" id="KW-0812">Transmembrane</keyword>
<dbReference type="RefSeq" id="WP_219355051.1">
    <property type="nucleotide sequence ID" value="NZ_CP080034.1"/>
</dbReference>
<protein>
    <recommendedName>
        <fullName evidence="4">MotA/TolQ/ExbB proton channel domain-containing protein</fullName>
    </recommendedName>
</protein>
<feature type="transmembrane region" description="Helical" evidence="1">
    <location>
        <begin position="43"/>
        <end position="62"/>
    </location>
</feature>
<evidence type="ECO:0000313" key="3">
    <source>
        <dbReference type="Proteomes" id="UP000824334"/>
    </source>
</evidence>
<evidence type="ECO:0000256" key="1">
    <source>
        <dbReference type="SAM" id="Phobius"/>
    </source>
</evidence>
<evidence type="ECO:0008006" key="4">
    <source>
        <dbReference type="Google" id="ProtNLM"/>
    </source>
</evidence>
<dbReference type="Proteomes" id="UP000824334">
    <property type="component" value="Chromosome"/>
</dbReference>
<organism evidence="2 3">
    <name type="scientific">Brevundimonas nasdae</name>
    <dbReference type="NCBI Taxonomy" id="172043"/>
    <lineage>
        <taxon>Bacteria</taxon>
        <taxon>Pseudomonadati</taxon>
        <taxon>Pseudomonadota</taxon>
        <taxon>Alphaproteobacteria</taxon>
        <taxon>Caulobacterales</taxon>
        <taxon>Caulobacteraceae</taxon>
        <taxon>Brevundimonas</taxon>
    </lineage>
</organism>
<keyword evidence="3" id="KW-1185">Reference proteome</keyword>
<proteinExistence type="predicted"/>
<feature type="transmembrane region" description="Helical" evidence="1">
    <location>
        <begin position="82"/>
        <end position="102"/>
    </location>
</feature>
<accession>A0ABX8THA6</accession>
<keyword evidence="1" id="KW-0472">Membrane</keyword>
<dbReference type="EMBL" id="CP080034">
    <property type="protein sequence ID" value="QYC09478.1"/>
    <property type="molecule type" value="Genomic_DNA"/>
</dbReference>
<feature type="transmembrane region" description="Helical" evidence="1">
    <location>
        <begin position="12"/>
        <end position="31"/>
    </location>
</feature>
<keyword evidence="1" id="KW-1133">Transmembrane helix</keyword>
<sequence>MRKWSKVTKATAITLGAGIAFLIPGAILAGYGEKAGWFPDSVAILTVFGVYAAGMMIGALWIGAEWMRSIDEAAREAHKSAWYWGGSGGMCVGGIAFILASAGPWREVIARSIGTGGQPIDYMLTGAALMLAPMMIGYIVVWTWWWLARMRG</sequence>
<feature type="transmembrane region" description="Helical" evidence="1">
    <location>
        <begin position="122"/>
        <end position="147"/>
    </location>
</feature>
<reference evidence="2 3" key="1">
    <citation type="submission" date="2021-07" db="EMBL/GenBank/DDBJ databases">
        <title>Isolation and characterization of bacteria from a gold mining with a capacity of golden bioaccumulation.</title>
        <authorList>
            <person name="Yang X.J."/>
        </authorList>
    </citation>
    <scope>NUCLEOTIDE SEQUENCE [LARGE SCALE GENOMIC DNA]</scope>
    <source>
        <strain evidence="2 3">Au29</strain>
    </source>
</reference>
<name>A0ABX8THA6_9CAUL</name>
<dbReference type="GeneID" id="94376165"/>
<gene>
    <name evidence="2" type="ORF">KWG56_12845</name>
</gene>